<evidence type="ECO:0000313" key="2">
    <source>
        <dbReference type="EMBL" id="CAJ0580569.1"/>
    </source>
</evidence>
<feature type="compositionally biased region" description="Basic and acidic residues" evidence="1">
    <location>
        <begin position="33"/>
        <end position="63"/>
    </location>
</feature>
<feature type="non-terminal residue" evidence="2">
    <location>
        <position position="1"/>
    </location>
</feature>
<feature type="region of interest" description="Disordered" evidence="1">
    <location>
        <begin position="108"/>
        <end position="157"/>
    </location>
</feature>
<evidence type="ECO:0000256" key="1">
    <source>
        <dbReference type="SAM" id="MobiDB-lite"/>
    </source>
</evidence>
<dbReference type="AlphaFoldDB" id="A0AA36D682"/>
<dbReference type="PANTHER" id="PTHR47372">
    <property type="entry name" value="DAUER UP-REGULATED-RELATED"/>
    <property type="match status" value="1"/>
</dbReference>
<comment type="caution">
    <text evidence="2">The sequence shown here is derived from an EMBL/GenBank/DDBJ whole genome shotgun (WGS) entry which is preliminary data.</text>
</comment>
<protein>
    <submittedName>
        <fullName evidence="2">Uncharacterized protein</fullName>
    </submittedName>
</protein>
<reference evidence="2" key="1">
    <citation type="submission" date="2023-06" db="EMBL/GenBank/DDBJ databases">
        <authorList>
            <person name="Delattre M."/>
        </authorList>
    </citation>
    <scope>NUCLEOTIDE SEQUENCE</scope>
    <source>
        <strain evidence="2">AF72</strain>
    </source>
</reference>
<dbReference type="EMBL" id="CATQJA010002659">
    <property type="protein sequence ID" value="CAJ0580569.1"/>
    <property type="molecule type" value="Genomic_DNA"/>
</dbReference>
<dbReference type="PANTHER" id="PTHR47372:SF11">
    <property type="entry name" value="RE19971P"/>
    <property type="match status" value="1"/>
</dbReference>
<gene>
    <name evidence="2" type="ORF">MSPICULIGERA_LOCUS18766</name>
</gene>
<accession>A0AA36D682</accession>
<feature type="compositionally biased region" description="Basic and acidic residues" evidence="1">
    <location>
        <begin position="115"/>
        <end position="157"/>
    </location>
</feature>
<organism evidence="2 3">
    <name type="scientific">Mesorhabditis spiculigera</name>
    <dbReference type="NCBI Taxonomy" id="96644"/>
    <lineage>
        <taxon>Eukaryota</taxon>
        <taxon>Metazoa</taxon>
        <taxon>Ecdysozoa</taxon>
        <taxon>Nematoda</taxon>
        <taxon>Chromadorea</taxon>
        <taxon>Rhabditida</taxon>
        <taxon>Rhabditina</taxon>
        <taxon>Rhabditomorpha</taxon>
        <taxon>Rhabditoidea</taxon>
        <taxon>Rhabditidae</taxon>
        <taxon>Mesorhabditinae</taxon>
        <taxon>Mesorhabditis</taxon>
    </lineage>
</organism>
<name>A0AA36D682_9BILA</name>
<dbReference type="Gene3D" id="1.10.287.700">
    <property type="entry name" value="Helix hairpin bin"/>
    <property type="match status" value="2"/>
</dbReference>
<dbReference type="Proteomes" id="UP001177023">
    <property type="component" value="Unassembled WGS sequence"/>
</dbReference>
<keyword evidence="3" id="KW-1185">Reference proteome</keyword>
<proteinExistence type="predicted"/>
<feature type="region of interest" description="Disordered" evidence="1">
    <location>
        <begin position="21"/>
        <end position="63"/>
    </location>
</feature>
<sequence>MSGIIDKTKDAVSNAAEAVKDKFQEMTGTTPADRAKDNAQDAWDQTKDKAHDKKEDAKDWASDKLHEAGRKKVTFYAHPTAIMPGIIDKTKDAVSNAAEAVKDKFQEVTGTTPADRAEDNAKSAWNETKDRCCDKKEEAKDWASEKLHKAGRKIDEH</sequence>
<evidence type="ECO:0000313" key="3">
    <source>
        <dbReference type="Proteomes" id="UP001177023"/>
    </source>
</evidence>